<reference evidence="1 2" key="1">
    <citation type="submission" date="2020-08" db="EMBL/GenBank/DDBJ databases">
        <title>Genomic Encyclopedia of Type Strains, Phase IV (KMG-IV): sequencing the most valuable type-strain genomes for metagenomic binning, comparative biology and taxonomic classification.</title>
        <authorList>
            <person name="Goeker M."/>
        </authorList>
    </citation>
    <scope>NUCLEOTIDE SEQUENCE [LARGE SCALE GENOMIC DNA]</scope>
    <source>
        <strain evidence="1 2">DSM 17992</strain>
    </source>
</reference>
<comment type="caution">
    <text evidence="1">The sequence shown here is derived from an EMBL/GenBank/DDBJ whole genome shotgun (WGS) entry which is preliminary data.</text>
</comment>
<organism evidence="1 2">
    <name type="scientific">Borreliella lanei</name>
    <dbReference type="NCBI Taxonomy" id="373540"/>
    <lineage>
        <taxon>Bacteria</taxon>
        <taxon>Pseudomonadati</taxon>
        <taxon>Spirochaetota</taxon>
        <taxon>Spirochaetia</taxon>
        <taxon>Spirochaetales</taxon>
        <taxon>Borreliaceae</taxon>
        <taxon>Borreliella</taxon>
    </lineage>
</organism>
<dbReference type="RefSeq" id="WP_184107346.1">
    <property type="nucleotide sequence ID" value="NZ_CP124054.1"/>
</dbReference>
<gene>
    <name evidence="1" type="ORF">HNQ06_000456</name>
</gene>
<dbReference type="Proteomes" id="UP000575983">
    <property type="component" value="Unassembled WGS sequence"/>
</dbReference>
<accession>A0A7W9ZAM6</accession>
<name>A0A7W9ZAM6_9SPIR</name>
<dbReference type="AlphaFoldDB" id="A0A7W9ZAM6"/>
<protein>
    <submittedName>
        <fullName evidence="1">Uncharacterized protein</fullName>
    </submittedName>
</protein>
<evidence type="ECO:0000313" key="1">
    <source>
        <dbReference type="EMBL" id="MBB6207937.1"/>
    </source>
</evidence>
<proteinExistence type="predicted"/>
<evidence type="ECO:0000313" key="2">
    <source>
        <dbReference type="Proteomes" id="UP000575983"/>
    </source>
</evidence>
<keyword evidence="2" id="KW-1185">Reference proteome</keyword>
<sequence>MSGRKDLFFLILFLSLSIIISYRIKNVGIRNGDYVTVRGISKKEIFLEFLIWNLQYNGDSVDDYIKANNLNLSKIKTFLLNMYVCFFNC</sequence>
<dbReference type="EMBL" id="JACHFC010000002">
    <property type="protein sequence ID" value="MBB6207937.1"/>
    <property type="molecule type" value="Genomic_DNA"/>
</dbReference>